<evidence type="ECO:0000313" key="3">
    <source>
        <dbReference type="Proteomes" id="UP001479606"/>
    </source>
</evidence>
<dbReference type="Proteomes" id="UP001479606">
    <property type="component" value="Unassembled WGS sequence"/>
</dbReference>
<protein>
    <submittedName>
        <fullName evidence="2">DUF302 domain-containing protein</fullName>
    </submittedName>
</protein>
<dbReference type="Gene3D" id="3.30.310.70">
    <property type="entry name" value="TT1751-like domain"/>
    <property type="match status" value="1"/>
</dbReference>
<evidence type="ECO:0000313" key="2">
    <source>
        <dbReference type="EMBL" id="MEL5996426.1"/>
    </source>
</evidence>
<gene>
    <name evidence="2" type="ORF">AAFH49_19585</name>
</gene>
<feature type="domain" description="DUF302" evidence="1">
    <location>
        <begin position="67"/>
        <end position="126"/>
    </location>
</feature>
<evidence type="ECO:0000259" key="1">
    <source>
        <dbReference type="Pfam" id="PF03625"/>
    </source>
</evidence>
<dbReference type="InterPro" id="IPR035923">
    <property type="entry name" value="TT1751-like_sf"/>
</dbReference>
<dbReference type="SUPFAM" id="SSF103247">
    <property type="entry name" value="TT1751-like"/>
    <property type="match status" value="1"/>
</dbReference>
<name>A0ABU9M2J9_9BACT</name>
<comment type="caution">
    <text evidence="2">The sequence shown here is derived from an EMBL/GenBank/DDBJ whole genome shotgun (WGS) entry which is preliminary data.</text>
</comment>
<reference evidence="2 3" key="1">
    <citation type="journal article" date="2018" name="Arch. Microbiol.">
        <title>Hymenobacter segetis sp. nov., isolated from soil.</title>
        <authorList>
            <person name="Ten L.N."/>
            <person name="Lim S.J."/>
            <person name="Kim B.O."/>
            <person name="Kang I.K."/>
            <person name="Jung H.Y."/>
        </authorList>
    </citation>
    <scope>NUCLEOTIDE SEQUENCE [LARGE SCALE GENOMIC DNA]</scope>
    <source>
        <strain evidence="2 3">S7-3-11</strain>
    </source>
</reference>
<dbReference type="EMBL" id="JBCEVZ010000072">
    <property type="protein sequence ID" value="MEL5996426.1"/>
    <property type="molecule type" value="Genomic_DNA"/>
</dbReference>
<dbReference type="CDD" id="cd14797">
    <property type="entry name" value="DUF302"/>
    <property type="match status" value="1"/>
</dbReference>
<accession>A0ABU9M2J9</accession>
<dbReference type="RefSeq" id="WP_342300841.1">
    <property type="nucleotide sequence ID" value="NZ_JBCEVZ010000072.1"/>
</dbReference>
<dbReference type="Pfam" id="PF03625">
    <property type="entry name" value="DUF302"/>
    <property type="match status" value="1"/>
</dbReference>
<dbReference type="InterPro" id="IPR005180">
    <property type="entry name" value="DUF302"/>
</dbReference>
<organism evidence="2 3">
    <name type="scientific">Hymenobacter segetis</name>
    <dbReference type="NCBI Taxonomy" id="2025509"/>
    <lineage>
        <taxon>Bacteria</taxon>
        <taxon>Pseudomonadati</taxon>
        <taxon>Bacteroidota</taxon>
        <taxon>Cytophagia</taxon>
        <taxon>Cytophagales</taxon>
        <taxon>Hymenobacteraceae</taxon>
        <taxon>Hymenobacter</taxon>
    </lineage>
</organism>
<sequence length="163" mass="17491">MTDSIAASHQVVKVASSFAQFTKHLEAALGHLDRAMFGKVETEPAMVEAYLKQLGGEQDLVLFGMEDHGALLTIAGAPRRAKQYAIGNPLIAMSMTQHDMRAALYAPLRVLVYEAADQKVRVEYDLPSSLFGQFGNAAISKVADSLDAKLAALIASVDEQGAK</sequence>
<proteinExistence type="predicted"/>
<keyword evidence="3" id="KW-1185">Reference proteome</keyword>